<feature type="transmembrane region" description="Helical" evidence="1">
    <location>
        <begin position="185"/>
        <end position="205"/>
    </location>
</feature>
<dbReference type="RefSeq" id="WP_267981964.1">
    <property type="nucleotide sequence ID" value="NZ_JAPQKF010000010.1"/>
</dbReference>
<evidence type="ECO:0000313" key="2">
    <source>
        <dbReference type="EMBL" id="MDN0015696.1"/>
    </source>
</evidence>
<name>A0ABT7WSM2_9GAMM</name>
<dbReference type="InterPro" id="IPR025238">
    <property type="entry name" value="DUF4184"/>
</dbReference>
<keyword evidence="3" id="KW-1185">Reference proteome</keyword>
<protein>
    <submittedName>
        <fullName evidence="2">DUF4184 family protein</fullName>
    </submittedName>
</protein>
<reference evidence="2" key="1">
    <citation type="submission" date="2023-06" db="EMBL/GenBank/DDBJ databases">
        <title>Two novel species of Acinetobacter isolated from motorbike repairing workshop in Vietnam.</title>
        <authorList>
            <person name="Le N.T.T."/>
        </authorList>
    </citation>
    <scope>NUCLEOTIDE SEQUENCE</scope>
    <source>
        <strain evidence="2">VNH17</strain>
    </source>
</reference>
<feature type="transmembrane region" description="Helical" evidence="1">
    <location>
        <begin position="225"/>
        <end position="247"/>
    </location>
</feature>
<proteinExistence type="predicted"/>
<dbReference type="EMBL" id="JAUDZE010000010">
    <property type="protein sequence ID" value="MDN0015696.1"/>
    <property type="molecule type" value="Genomic_DNA"/>
</dbReference>
<dbReference type="Pfam" id="PF13803">
    <property type="entry name" value="DUF4184"/>
    <property type="match status" value="1"/>
</dbReference>
<feature type="transmembrane region" description="Helical" evidence="1">
    <location>
        <begin position="94"/>
        <end position="116"/>
    </location>
</feature>
<keyword evidence="1" id="KW-0472">Membrane</keyword>
<comment type="caution">
    <text evidence="2">The sequence shown here is derived from an EMBL/GenBank/DDBJ whole genome shotgun (WGS) entry which is preliminary data.</text>
</comment>
<evidence type="ECO:0000313" key="3">
    <source>
        <dbReference type="Proteomes" id="UP001168524"/>
    </source>
</evidence>
<gene>
    <name evidence="2" type="ORF">QTA56_15855</name>
</gene>
<dbReference type="Proteomes" id="UP001168524">
    <property type="component" value="Unassembled WGS sequence"/>
</dbReference>
<feature type="transmembrane region" description="Helical" evidence="1">
    <location>
        <begin position="144"/>
        <end position="164"/>
    </location>
</feature>
<evidence type="ECO:0000256" key="1">
    <source>
        <dbReference type="SAM" id="Phobius"/>
    </source>
</evidence>
<organism evidence="2 3">
    <name type="scientific">Acinetobacter thutiue</name>
    <dbReference type="NCBI Taxonomy" id="2998078"/>
    <lineage>
        <taxon>Bacteria</taxon>
        <taxon>Pseudomonadati</taxon>
        <taxon>Pseudomonadota</taxon>
        <taxon>Gammaproteobacteria</taxon>
        <taxon>Moraxellales</taxon>
        <taxon>Moraxellaceae</taxon>
        <taxon>Acinetobacter</taxon>
    </lineage>
</organism>
<accession>A0ABT7WSM2</accession>
<keyword evidence="1" id="KW-1133">Transmembrane helix</keyword>
<feature type="transmembrane region" description="Helical" evidence="1">
    <location>
        <begin position="52"/>
        <end position="73"/>
    </location>
</feature>
<keyword evidence="1" id="KW-0812">Transmembrane</keyword>
<sequence length="256" mass="29197">MPFTLSHAVLAPPLSKLSRGHLPIAALAIGCMTPDLYRLFTTETIALTHQWSGILFPNLPIGLCFCLLWYLLYRPVIYRFLGIKHPLKIKSFDETVAFILMCCLAIILGTATHLIWDGLTHLDFRTFAFQDTLSQNVSLWNVHYPLHFILQIASSILSLPLLLWMCLNYYQTYKQGTPVSRKIKLFALLSMAIAVTGGILAVWKYSHTISAELWNTERYFFIGKAINQFSQNGLILFSICCLMSLLLHRKAYMAEF</sequence>